<dbReference type="SUPFAM" id="SSF55486">
    <property type="entry name" value="Metalloproteases ('zincins'), catalytic domain"/>
    <property type="match status" value="1"/>
</dbReference>
<evidence type="ECO:0000313" key="3">
    <source>
        <dbReference type="Proteomes" id="UP000228934"/>
    </source>
</evidence>
<dbReference type="GO" id="GO:0006508">
    <property type="term" value="P:proteolysis"/>
    <property type="evidence" value="ECO:0007669"/>
    <property type="project" value="InterPro"/>
</dbReference>
<gene>
    <name evidence="2" type="ORF">AB205_0062370</name>
</gene>
<reference evidence="3" key="1">
    <citation type="journal article" date="2017" name="Nat. Commun.">
        <title>The North American bullfrog draft genome provides insight into hormonal regulation of long noncoding RNA.</title>
        <authorList>
            <person name="Hammond S.A."/>
            <person name="Warren R.L."/>
            <person name="Vandervalk B.P."/>
            <person name="Kucuk E."/>
            <person name="Khan H."/>
            <person name="Gibb E.A."/>
            <person name="Pandoh P."/>
            <person name="Kirk H."/>
            <person name="Zhao Y."/>
            <person name="Jones M."/>
            <person name="Mungall A.J."/>
            <person name="Coope R."/>
            <person name="Pleasance S."/>
            <person name="Moore R.A."/>
            <person name="Holt R.A."/>
            <person name="Round J.M."/>
            <person name="Ohora S."/>
            <person name="Walle B.V."/>
            <person name="Veldhoen N."/>
            <person name="Helbing C.C."/>
            <person name="Birol I."/>
        </authorList>
    </citation>
    <scope>NUCLEOTIDE SEQUENCE [LARGE SCALE GENOMIC DNA]</scope>
</reference>
<accession>A0A2G9S9P9</accession>
<protein>
    <recommendedName>
        <fullName evidence="1">Peptidase M12B domain-containing protein</fullName>
    </recommendedName>
</protein>
<dbReference type="Gene3D" id="3.40.390.10">
    <property type="entry name" value="Collagenase (Catalytic Domain)"/>
    <property type="match status" value="1"/>
</dbReference>
<dbReference type="EMBL" id="KV926753">
    <property type="protein sequence ID" value="PIO36872.1"/>
    <property type="molecule type" value="Genomic_DNA"/>
</dbReference>
<evidence type="ECO:0000259" key="1">
    <source>
        <dbReference type="Pfam" id="PF01421"/>
    </source>
</evidence>
<dbReference type="InterPro" id="IPR024079">
    <property type="entry name" value="MetalloPept_cat_dom_sf"/>
</dbReference>
<proteinExistence type="predicted"/>
<dbReference type="OrthoDB" id="5951731at2759"/>
<dbReference type="Pfam" id="PF01421">
    <property type="entry name" value="Reprolysin"/>
    <property type="match status" value="1"/>
</dbReference>
<feature type="domain" description="Peptidase M12B" evidence="1">
    <location>
        <begin position="60"/>
        <end position="97"/>
    </location>
</feature>
<name>A0A2G9S9P9_AQUCT</name>
<feature type="non-terminal residue" evidence="2">
    <location>
        <position position="1"/>
    </location>
</feature>
<dbReference type="Proteomes" id="UP000228934">
    <property type="component" value="Unassembled WGS sequence"/>
</dbReference>
<keyword evidence="3" id="KW-1185">Reference proteome</keyword>
<dbReference type="InterPro" id="IPR001590">
    <property type="entry name" value="Peptidase_M12B"/>
</dbReference>
<dbReference type="GO" id="GO:0004222">
    <property type="term" value="F:metalloendopeptidase activity"/>
    <property type="evidence" value="ECO:0007669"/>
    <property type="project" value="InterPro"/>
</dbReference>
<organism evidence="2 3">
    <name type="scientific">Aquarana catesbeiana</name>
    <name type="common">American bullfrog</name>
    <name type="synonym">Rana catesbeiana</name>
    <dbReference type="NCBI Taxonomy" id="8400"/>
    <lineage>
        <taxon>Eukaryota</taxon>
        <taxon>Metazoa</taxon>
        <taxon>Chordata</taxon>
        <taxon>Craniata</taxon>
        <taxon>Vertebrata</taxon>
        <taxon>Euteleostomi</taxon>
        <taxon>Amphibia</taxon>
        <taxon>Batrachia</taxon>
        <taxon>Anura</taxon>
        <taxon>Neobatrachia</taxon>
        <taxon>Ranoidea</taxon>
        <taxon>Ranidae</taxon>
        <taxon>Aquarana</taxon>
    </lineage>
</organism>
<sequence length="138" mass="16206">EEYHLHSVYKSKILEFPLDELPSEFWSLNETIVKLPQTRRSRRKKRQTQPLSGSVMDETKYVELMIVNDHLMYKKHRLSVGQTNNYAKSVVNFADMVSAIKKNLFKTCLQKTYFCVINTYSKSSASFCFCWATCRCDL</sequence>
<dbReference type="AlphaFoldDB" id="A0A2G9S9P9"/>
<evidence type="ECO:0000313" key="2">
    <source>
        <dbReference type="EMBL" id="PIO36872.1"/>
    </source>
</evidence>